<dbReference type="GO" id="GO:0005737">
    <property type="term" value="C:cytoplasm"/>
    <property type="evidence" value="ECO:0007669"/>
    <property type="project" value="InterPro"/>
</dbReference>
<protein>
    <recommendedName>
        <fullName evidence="9">Class II aldolase/adducin N-terminal domain-containing protein</fullName>
    </recommendedName>
</protein>
<dbReference type="SMART" id="SM01007">
    <property type="entry name" value="Aldolase_II"/>
    <property type="match status" value="1"/>
</dbReference>
<dbReference type="NCBIfam" id="TIGR03328">
    <property type="entry name" value="salvage_mtnB"/>
    <property type="match status" value="1"/>
</dbReference>
<evidence type="ECO:0000256" key="3">
    <source>
        <dbReference type="ARBA" id="ARBA00022723"/>
    </source>
</evidence>
<feature type="compositionally biased region" description="Basic and acidic residues" evidence="8">
    <location>
        <begin position="1"/>
        <end position="11"/>
    </location>
</feature>
<dbReference type="Pfam" id="PF00596">
    <property type="entry name" value="Aldolase_II"/>
    <property type="match status" value="1"/>
</dbReference>
<evidence type="ECO:0000256" key="7">
    <source>
        <dbReference type="ARBA" id="ARBA00060021"/>
    </source>
</evidence>
<feature type="domain" description="Class II aldolase/adducin N-terminal" evidence="9">
    <location>
        <begin position="136"/>
        <end position="334"/>
    </location>
</feature>
<evidence type="ECO:0000256" key="5">
    <source>
        <dbReference type="ARBA" id="ARBA00023167"/>
    </source>
</evidence>
<dbReference type="Proteomes" id="UP001497623">
    <property type="component" value="Unassembled WGS sequence"/>
</dbReference>
<accession>A0AAV2R240</accession>
<dbReference type="InterPro" id="IPR017714">
    <property type="entry name" value="MethylthioRu-1-P_deHdtase_MtnB"/>
</dbReference>
<feature type="compositionally biased region" description="Basic residues" evidence="8">
    <location>
        <begin position="34"/>
        <end position="43"/>
    </location>
</feature>
<keyword evidence="5" id="KW-0486">Methionine biosynthesis</keyword>
<keyword evidence="4" id="KW-0862">Zinc</keyword>
<feature type="compositionally biased region" description="Acidic residues" evidence="8">
    <location>
        <begin position="75"/>
        <end position="97"/>
    </location>
</feature>
<evidence type="ECO:0000256" key="1">
    <source>
        <dbReference type="ARBA" id="ARBA00006274"/>
    </source>
</evidence>
<feature type="non-terminal residue" evidence="10">
    <location>
        <position position="351"/>
    </location>
</feature>
<dbReference type="GO" id="GO:0003677">
    <property type="term" value="F:DNA binding"/>
    <property type="evidence" value="ECO:0007669"/>
    <property type="project" value="InterPro"/>
</dbReference>
<feature type="compositionally biased region" description="Basic and acidic residues" evidence="8">
    <location>
        <begin position="60"/>
        <end position="69"/>
    </location>
</feature>
<dbReference type="GO" id="GO:0046872">
    <property type="term" value="F:metal ion binding"/>
    <property type="evidence" value="ECO:0007669"/>
    <property type="project" value="UniProtKB-KW"/>
</dbReference>
<dbReference type="SUPFAM" id="SSF53639">
    <property type="entry name" value="AraD/HMP-PK domain-like"/>
    <property type="match status" value="1"/>
</dbReference>
<evidence type="ECO:0000256" key="6">
    <source>
        <dbReference type="ARBA" id="ARBA00023239"/>
    </source>
</evidence>
<keyword evidence="3" id="KW-0479">Metal-binding</keyword>
<evidence type="ECO:0000313" key="11">
    <source>
        <dbReference type="Proteomes" id="UP001497623"/>
    </source>
</evidence>
<keyword evidence="11" id="KW-1185">Reference proteome</keyword>
<dbReference type="PANTHER" id="PTHR10640">
    <property type="entry name" value="METHYLTHIORIBULOSE-1-PHOSPHATE DEHYDRATASE"/>
    <property type="match status" value="1"/>
</dbReference>
<dbReference type="InterPro" id="IPR036409">
    <property type="entry name" value="Aldolase_II/adducin_N_sf"/>
</dbReference>
<evidence type="ECO:0000259" key="9">
    <source>
        <dbReference type="SMART" id="SM01007"/>
    </source>
</evidence>
<sequence>MSSDEEMSRDNEENEEEEEEESDTQEVNSTKSPNRGRGRPPKKMYKEEVDEEEDNDDDTEKSPSKDKGKSANSENENEVEDEEEEEEVDDDDDDDDYSEKVAKSPGRGRGRGLVRGVPGMAKGRGRPKNEWKRYRDVICELGKVFYQLGWVSGTGGGISIKEDRDMHLAMSNVQETKIKKADIFLLRIYGERLIIFITNRDMKQRTFENIAFCIKTVPERNAGAVIHSHSKAAVLATMQFSGPEFKVSHLEMIKGIKHGTEDRQMRYDETLVVPIIENTPFEADLEDSMANAMEKYPNTQAILVRRHGVYVWGDTWEKAKTMAECYDYLFDVAVQMSRFNIDPCKTPDNVK</sequence>
<keyword evidence="2" id="KW-0028">Amino-acid biosynthesis</keyword>
<name>A0AAV2R240_MEGNR</name>
<dbReference type="GO" id="GO:0019509">
    <property type="term" value="P:L-methionine salvage from methylthioadenosine"/>
    <property type="evidence" value="ECO:0007669"/>
    <property type="project" value="InterPro"/>
</dbReference>
<dbReference type="PANTHER" id="PTHR10640:SF7">
    <property type="entry name" value="METHYLTHIORIBULOSE-1-PHOSPHATE DEHYDRATASE"/>
    <property type="match status" value="1"/>
</dbReference>
<dbReference type="PRINTS" id="PR00929">
    <property type="entry name" value="ATHOOK"/>
</dbReference>
<reference evidence="10 11" key="1">
    <citation type="submission" date="2024-05" db="EMBL/GenBank/DDBJ databases">
        <authorList>
            <person name="Wallberg A."/>
        </authorList>
    </citation>
    <scope>NUCLEOTIDE SEQUENCE [LARGE SCALE GENOMIC DNA]</scope>
</reference>
<dbReference type="EMBL" id="CAXKWB010014608">
    <property type="protein sequence ID" value="CAL4111175.1"/>
    <property type="molecule type" value="Genomic_DNA"/>
</dbReference>
<organism evidence="10 11">
    <name type="scientific">Meganyctiphanes norvegica</name>
    <name type="common">Northern krill</name>
    <name type="synonym">Thysanopoda norvegica</name>
    <dbReference type="NCBI Taxonomy" id="48144"/>
    <lineage>
        <taxon>Eukaryota</taxon>
        <taxon>Metazoa</taxon>
        <taxon>Ecdysozoa</taxon>
        <taxon>Arthropoda</taxon>
        <taxon>Crustacea</taxon>
        <taxon>Multicrustacea</taxon>
        <taxon>Malacostraca</taxon>
        <taxon>Eumalacostraca</taxon>
        <taxon>Eucarida</taxon>
        <taxon>Euphausiacea</taxon>
        <taxon>Euphausiidae</taxon>
        <taxon>Meganyctiphanes</taxon>
    </lineage>
</organism>
<evidence type="ECO:0000256" key="8">
    <source>
        <dbReference type="SAM" id="MobiDB-lite"/>
    </source>
</evidence>
<evidence type="ECO:0000313" key="10">
    <source>
        <dbReference type="EMBL" id="CAL4111175.1"/>
    </source>
</evidence>
<dbReference type="GO" id="GO:0046570">
    <property type="term" value="F:methylthioribulose 1-phosphate dehydratase activity"/>
    <property type="evidence" value="ECO:0007669"/>
    <property type="project" value="TreeGrafter"/>
</dbReference>
<gene>
    <name evidence="10" type="ORF">MNOR_LOCUS19572</name>
</gene>
<dbReference type="InterPro" id="IPR017956">
    <property type="entry name" value="AT_hook_DNA-bd_motif"/>
</dbReference>
<proteinExistence type="inferred from homology"/>
<dbReference type="AlphaFoldDB" id="A0AAV2R240"/>
<feature type="region of interest" description="Disordered" evidence="8">
    <location>
        <begin position="1"/>
        <end position="127"/>
    </location>
</feature>
<keyword evidence="6" id="KW-0456">Lyase</keyword>
<dbReference type="FunFam" id="3.40.225.10:FF:000003">
    <property type="entry name" value="Methylthioribulose-1-phosphate dehydratase"/>
    <property type="match status" value="1"/>
</dbReference>
<feature type="compositionally biased region" description="Acidic residues" evidence="8">
    <location>
        <begin position="12"/>
        <end position="24"/>
    </location>
</feature>
<comment type="similarity">
    <text evidence="1">Belongs to the aldolase class II family. Adducin subfamily.</text>
</comment>
<comment type="caution">
    <text evidence="10">The sequence shown here is derived from an EMBL/GenBank/DDBJ whole genome shotgun (WGS) entry which is preliminary data.</text>
</comment>
<dbReference type="InterPro" id="IPR001303">
    <property type="entry name" value="Aldolase_II/adducin_N"/>
</dbReference>
<evidence type="ECO:0000256" key="2">
    <source>
        <dbReference type="ARBA" id="ARBA00022605"/>
    </source>
</evidence>
<dbReference type="Gene3D" id="3.40.225.10">
    <property type="entry name" value="Class II aldolase/adducin N-terminal domain"/>
    <property type="match status" value="1"/>
</dbReference>
<feature type="compositionally biased region" description="Acidic residues" evidence="8">
    <location>
        <begin position="48"/>
        <end position="59"/>
    </location>
</feature>
<comment type="function">
    <text evidence="7">Catalyzes the dehydration of methylthioribulose-1-phosphate (MTRu-1-P) into 2,3-diketo-5-methylthiopentyl-1-phosphate (DK-MTP-1-P). Functions in the methionine salvage pathway, which plays a key role in cancer, apoptosis, microbial proliferation and inflammation. May inhibit the CASP1-related inflammatory response (pyroptosis), the CASP9-dependent apoptotic pathway and the cytochrome c-dependent and APAF1-mediated cell death.</text>
</comment>
<evidence type="ECO:0000256" key="4">
    <source>
        <dbReference type="ARBA" id="ARBA00022833"/>
    </source>
</evidence>